<comment type="subcellular location">
    <subcellularLocation>
        <location evidence="1">Cell membrane</location>
        <topology evidence="1">Multi-pass membrane protein</topology>
    </subcellularLocation>
</comment>
<dbReference type="PANTHER" id="PTHR23513">
    <property type="entry name" value="INTEGRAL MEMBRANE EFFLUX PROTEIN-RELATED"/>
    <property type="match status" value="1"/>
</dbReference>
<feature type="transmembrane region" description="Helical" evidence="7">
    <location>
        <begin position="181"/>
        <end position="201"/>
    </location>
</feature>
<dbReference type="Gene3D" id="1.20.1250.20">
    <property type="entry name" value="MFS general substrate transporter like domains"/>
    <property type="match status" value="1"/>
</dbReference>
<keyword evidence="4 7" id="KW-0812">Transmembrane</keyword>
<dbReference type="InterPro" id="IPR036259">
    <property type="entry name" value="MFS_trans_sf"/>
</dbReference>
<feature type="transmembrane region" description="Helical" evidence="7">
    <location>
        <begin position="318"/>
        <end position="339"/>
    </location>
</feature>
<dbReference type="Pfam" id="PF05977">
    <property type="entry name" value="MFS_3"/>
    <property type="match status" value="1"/>
</dbReference>
<feature type="transmembrane region" description="Helical" evidence="7">
    <location>
        <begin position="376"/>
        <end position="395"/>
    </location>
</feature>
<dbReference type="PANTHER" id="PTHR23513:SF11">
    <property type="entry name" value="STAPHYLOFERRIN A TRANSPORTER"/>
    <property type="match status" value="1"/>
</dbReference>
<feature type="transmembrane region" description="Helical" evidence="7">
    <location>
        <begin position="264"/>
        <end position="286"/>
    </location>
</feature>
<name>A0AA46YIT2_9ACTN</name>
<evidence type="ECO:0000256" key="7">
    <source>
        <dbReference type="SAM" id="Phobius"/>
    </source>
</evidence>
<evidence type="ECO:0000313" key="9">
    <source>
        <dbReference type="Proteomes" id="UP001164390"/>
    </source>
</evidence>
<feature type="transmembrane region" description="Helical" evidence="7">
    <location>
        <begin position="351"/>
        <end position="370"/>
    </location>
</feature>
<feature type="transmembrane region" description="Helical" evidence="7">
    <location>
        <begin position="21"/>
        <end position="47"/>
    </location>
</feature>
<feature type="transmembrane region" description="Helical" evidence="7">
    <location>
        <begin position="87"/>
        <end position="107"/>
    </location>
</feature>
<gene>
    <name evidence="8" type="ORF">L0C25_13100</name>
</gene>
<dbReference type="InterPro" id="IPR010290">
    <property type="entry name" value="TM_effector"/>
</dbReference>
<dbReference type="SUPFAM" id="SSF103473">
    <property type="entry name" value="MFS general substrate transporter"/>
    <property type="match status" value="1"/>
</dbReference>
<evidence type="ECO:0000256" key="1">
    <source>
        <dbReference type="ARBA" id="ARBA00004651"/>
    </source>
</evidence>
<dbReference type="AlphaFoldDB" id="A0AA46YIT2"/>
<evidence type="ECO:0000256" key="4">
    <source>
        <dbReference type="ARBA" id="ARBA00022692"/>
    </source>
</evidence>
<dbReference type="KEGG" id="sgrg:L0C25_13100"/>
<feature type="transmembrane region" description="Helical" evidence="7">
    <location>
        <begin position="53"/>
        <end position="75"/>
    </location>
</feature>
<organism evidence="8 9">
    <name type="scientific">Solicola gregarius</name>
    <dbReference type="NCBI Taxonomy" id="2908642"/>
    <lineage>
        <taxon>Bacteria</taxon>
        <taxon>Bacillati</taxon>
        <taxon>Actinomycetota</taxon>
        <taxon>Actinomycetes</taxon>
        <taxon>Propionibacteriales</taxon>
        <taxon>Nocardioidaceae</taxon>
        <taxon>Solicola</taxon>
    </lineage>
</organism>
<evidence type="ECO:0000256" key="6">
    <source>
        <dbReference type="ARBA" id="ARBA00023136"/>
    </source>
</evidence>
<dbReference type="Proteomes" id="UP001164390">
    <property type="component" value="Chromosome"/>
</dbReference>
<dbReference type="GO" id="GO:0005886">
    <property type="term" value="C:plasma membrane"/>
    <property type="evidence" value="ECO:0007669"/>
    <property type="project" value="UniProtKB-SubCell"/>
</dbReference>
<keyword evidence="2" id="KW-0813">Transport</keyword>
<evidence type="ECO:0000256" key="3">
    <source>
        <dbReference type="ARBA" id="ARBA00022475"/>
    </source>
</evidence>
<keyword evidence="9" id="KW-1185">Reference proteome</keyword>
<dbReference type="CDD" id="cd06173">
    <property type="entry name" value="MFS_MefA_like"/>
    <property type="match status" value="1"/>
</dbReference>
<protein>
    <submittedName>
        <fullName evidence="8">MFS transporter</fullName>
    </submittedName>
</protein>
<feature type="transmembrane region" description="Helical" evidence="7">
    <location>
        <begin position="293"/>
        <end position="312"/>
    </location>
</feature>
<keyword evidence="6 7" id="KW-0472">Membrane</keyword>
<keyword evidence="3" id="KW-1003">Cell membrane</keyword>
<sequence length="414" mass="42420">MDTSVDSPRRSALALVLDRQFGAVFWGKLLTASGVWVHSITAAIVVYQLTGSALSVGLVSVAQFAPQLLLTPLSGSLADRGNPVAQILLGRLVCLVGSGVLAVWFWAVGTTAAGAASVTICSFVVGLGFVLGGPAMQSIVPSMVRPAELETAMALNTLPMTVARIAGPAFGAYIAAHHSPAIAFAIAAVTHGIFMVLIAIARIPRPPHRGRDADYSVRAALSFIRSDRPLVLLIIGVSAVALGAEPAMTLAPPLSRSLTGDQGLVGWLVGSFGVGAGIGFVLHSALHTRTERLPSLGLGLMAVGLLVCGLPTPPAVAIGSFAVAGVGFTYAMTSISTLIQRRAPDALRGRILAIWLVGFIGTRPIAAALEGSLADAVSLATAFVVTAMLIAAAAVMSRSRYLDRPVSAEVPTAA</sequence>
<keyword evidence="5 7" id="KW-1133">Transmembrane helix</keyword>
<dbReference type="EMBL" id="CP094970">
    <property type="protein sequence ID" value="UYM03495.1"/>
    <property type="molecule type" value="Genomic_DNA"/>
</dbReference>
<accession>A0AA46YIT2</accession>
<feature type="transmembrane region" description="Helical" evidence="7">
    <location>
        <begin position="113"/>
        <end position="132"/>
    </location>
</feature>
<reference evidence="8" key="1">
    <citation type="submission" date="2022-01" db="EMBL/GenBank/DDBJ databases">
        <title>Nocardioidaceae gen. sp. A5X3R13.</title>
        <authorList>
            <person name="Lopez Marin M.A."/>
            <person name="Uhlik O."/>
        </authorList>
    </citation>
    <scope>NUCLEOTIDE SEQUENCE</scope>
    <source>
        <strain evidence="8">A5X3R13</strain>
    </source>
</reference>
<proteinExistence type="predicted"/>
<feature type="transmembrane region" description="Helical" evidence="7">
    <location>
        <begin position="230"/>
        <end position="252"/>
    </location>
</feature>
<dbReference type="RefSeq" id="WP_271632105.1">
    <property type="nucleotide sequence ID" value="NZ_CP094970.1"/>
</dbReference>
<evidence type="ECO:0000256" key="5">
    <source>
        <dbReference type="ARBA" id="ARBA00022989"/>
    </source>
</evidence>
<evidence type="ECO:0000256" key="2">
    <source>
        <dbReference type="ARBA" id="ARBA00022448"/>
    </source>
</evidence>
<evidence type="ECO:0000313" key="8">
    <source>
        <dbReference type="EMBL" id="UYM03495.1"/>
    </source>
</evidence>
<feature type="transmembrane region" description="Helical" evidence="7">
    <location>
        <begin position="153"/>
        <end position="175"/>
    </location>
</feature>